<keyword evidence="2" id="KW-0624">Polysaccharide degradation</keyword>
<dbReference type="Gene3D" id="2.160.20.10">
    <property type="entry name" value="Single-stranded right-handed beta-helix, Pectin lyase-like"/>
    <property type="match status" value="1"/>
</dbReference>
<feature type="domain" description="F5/8 type C" evidence="5">
    <location>
        <begin position="192"/>
        <end position="304"/>
    </location>
</feature>
<evidence type="ECO:0000256" key="2">
    <source>
        <dbReference type="ARBA" id="ARBA00023326"/>
    </source>
</evidence>
<dbReference type="SUPFAM" id="SSF51126">
    <property type="entry name" value="Pectin lyase-like"/>
    <property type="match status" value="1"/>
</dbReference>
<dbReference type="InterPro" id="IPR033801">
    <property type="entry name" value="CBM6-CBM35-CBM36-like_1"/>
</dbReference>
<feature type="compositionally biased region" description="Polar residues" evidence="3">
    <location>
        <begin position="477"/>
        <end position="495"/>
    </location>
</feature>
<evidence type="ECO:0000256" key="3">
    <source>
        <dbReference type="SAM" id="MobiDB-lite"/>
    </source>
</evidence>
<dbReference type="Pfam" id="PF07705">
    <property type="entry name" value="CARDB"/>
    <property type="match status" value="1"/>
</dbReference>
<dbReference type="SMART" id="SM00060">
    <property type="entry name" value="FN3"/>
    <property type="match status" value="2"/>
</dbReference>
<evidence type="ECO:0000313" key="7">
    <source>
        <dbReference type="EMBL" id="GAA0576390.1"/>
    </source>
</evidence>
<feature type="region of interest" description="Disordered" evidence="3">
    <location>
        <begin position="476"/>
        <end position="499"/>
    </location>
</feature>
<dbReference type="Pfam" id="PF22633">
    <property type="entry name" value="F5_F8_type_C_2"/>
    <property type="match status" value="2"/>
</dbReference>
<evidence type="ECO:0000259" key="5">
    <source>
        <dbReference type="PROSITE" id="PS50022"/>
    </source>
</evidence>
<feature type="domain" description="F5/8 type C" evidence="5">
    <location>
        <begin position="11"/>
        <end position="164"/>
    </location>
</feature>
<evidence type="ECO:0000259" key="6">
    <source>
        <dbReference type="PROSITE" id="PS50853"/>
    </source>
</evidence>
<dbReference type="Pfam" id="PF22815">
    <property type="entry name" value="CatAgl_D1"/>
    <property type="match status" value="1"/>
</dbReference>
<dbReference type="SUPFAM" id="SSF49785">
    <property type="entry name" value="Galactose-binding domain-like"/>
    <property type="match status" value="3"/>
</dbReference>
<feature type="domain" description="F5/8 type C" evidence="5">
    <location>
        <begin position="487"/>
        <end position="633"/>
    </location>
</feature>
<dbReference type="SMART" id="SM00710">
    <property type="entry name" value="PbH1"/>
    <property type="match status" value="5"/>
</dbReference>
<keyword evidence="2" id="KW-0119">Carbohydrate metabolism</keyword>
<evidence type="ECO:0000256" key="4">
    <source>
        <dbReference type="SAM" id="SignalP"/>
    </source>
</evidence>
<dbReference type="InterPro" id="IPR000421">
    <property type="entry name" value="FA58C"/>
</dbReference>
<dbReference type="CDD" id="cd00063">
    <property type="entry name" value="FN3"/>
    <property type="match status" value="1"/>
</dbReference>
<dbReference type="InterPro" id="IPR011050">
    <property type="entry name" value="Pectin_lyase_fold/virulence"/>
</dbReference>
<reference evidence="7 8" key="1">
    <citation type="journal article" date="2019" name="Int. J. Syst. Evol. Microbiol.">
        <title>The Global Catalogue of Microorganisms (GCM) 10K type strain sequencing project: providing services to taxonomists for standard genome sequencing and annotation.</title>
        <authorList>
            <consortium name="The Broad Institute Genomics Platform"/>
            <consortium name="The Broad Institute Genome Sequencing Center for Infectious Disease"/>
            <person name="Wu L."/>
            <person name="Ma J."/>
        </authorList>
    </citation>
    <scope>NUCLEOTIDE SEQUENCE [LARGE SCALE GENOMIC DNA]</scope>
    <source>
        <strain evidence="7 8">JCM 5067</strain>
    </source>
</reference>
<dbReference type="InterPro" id="IPR013783">
    <property type="entry name" value="Ig-like_fold"/>
</dbReference>
<feature type="signal peptide" evidence="4">
    <location>
        <begin position="1"/>
        <end position="25"/>
    </location>
</feature>
<dbReference type="CDD" id="cd14490">
    <property type="entry name" value="CBM6-CBM35-CBM36_like_1"/>
    <property type="match status" value="1"/>
</dbReference>
<organism evidence="7 8">
    <name type="scientific">Streptomyces crystallinus</name>
    <dbReference type="NCBI Taxonomy" id="68191"/>
    <lineage>
        <taxon>Bacteria</taxon>
        <taxon>Bacillati</taxon>
        <taxon>Actinomycetota</taxon>
        <taxon>Actinomycetes</taxon>
        <taxon>Kitasatosporales</taxon>
        <taxon>Streptomycetaceae</taxon>
        <taxon>Streptomyces</taxon>
    </lineage>
</organism>
<keyword evidence="1" id="KW-0378">Hydrolase</keyword>
<dbReference type="Pfam" id="PF00754">
    <property type="entry name" value="F5_F8_type_C"/>
    <property type="match status" value="1"/>
</dbReference>
<comment type="caution">
    <text evidence="7">The sequence shown here is derived from an EMBL/GenBank/DDBJ whole genome shotgun (WGS) entry which is preliminary data.</text>
</comment>
<dbReference type="Gene3D" id="2.60.120.260">
    <property type="entry name" value="Galactose-binding domain-like"/>
    <property type="match status" value="4"/>
</dbReference>
<dbReference type="InterPro" id="IPR036116">
    <property type="entry name" value="FN3_sf"/>
</dbReference>
<dbReference type="RefSeq" id="WP_425543793.1">
    <property type="nucleotide sequence ID" value="NZ_BAAACA010000001.1"/>
</dbReference>
<dbReference type="PROSITE" id="PS50022">
    <property type="entry name" value="FA58C_3"/>
    <property type="match status" value="3"/>
</dbReference>
<keyword evidence="1" id="KW-0326">Glycosidase</keyword>
<dbReference type="InterPro" id="IPR011635">
    <property type="entry name" value="CARDB"/>
</dbReference>
<dbReference type="PROSITE" id="PS50853">
    <property type="entry name" value="FN3"/>
    <property type="match status" value="1"/>
</dbReference>
<dbReference type="PANTHER" id="PTHR45713">
    <property type="entry name" value="FTP DOMAIN-CONTAINING PROTEIN"/>
    <property type="match status" value="1"/>
</dbReference>
<accession>A0ABN1EWK3</accession>
<dbReference type="SMART" id="SM00231">
    <property type="entry name" value="FA58C"/>
    <property type="match status" value="2"/>
</dbReference>
<feature type="region of interest" description="Disordered" evidence="3">
    <location>
        <begin position="380"/>
        <end position="413"/>
    </location>
</feature>
<keyword evidence="4" id="KW-0732">Signal</keyword>
<feature type="domain" description="Fibronectin type-III" evidence="6">
    <location>
        <begin position="314"/>
        <end position="402"/>
    </location>
</feature>
<feature type="chain" id="PRO_5045822442" evidence="4">
    <location>
        <begin position="26"/>
        <end position="1422"/>
    </location>
</feature>
<keyword evidence="8" id="KW-1185">Reference proteome</keyword>
<dbReference type="InterPro" id="IPR003961">
    <property type="entry name" value="FN3_dom"/>
</dbReference>
<dbReference type="Pfam" id="PF22816">
    <property type="entry name" value="CatAgl_D2"/>
    <property type="match status" value="1"/>
</dbReference>
<dbReference type="EMBL" id="BAAACA010000001">
    <property type="protein sequence ID" value="GAA0576390.1"/>
    <property type="molecule type" value="Genomic_DNA"/>
</dbReference>
<dbReference type="SUPFAM" id="SSF49265">
    <property type="entry name" value="Fibronectin type III"/>
    <property type="match status" value="1"/>
</dbReference>
<sequence>MRALLAAVVVTALMTLGWPSPSASAAGGPDLAAGRPAAASSAKAPYTAANITDGDASTYWESSGSGFPQWVQADLGASARVNEVVLRLPAGWEARQQTLAVQGSADGTGFTTLVSAAAYSFGPASDNTVKIGFPAAQTRFVRIDIRANTGWPAAQLGELEVHAAGDRSGNLALGKTLTAGSHTQTYVPGNANDGDRGSYWESANGALPQWIQADLGASVRIDRVVLRLPDGWGPRTQTLKIQASANGTDFTDLTAAKGYEFSAATGQSASLAFDAATTRYVRVLVTANTGQPAGQLSELEIYGPATGDTEPPTAPRNLAFTEPATGQIRLTWDAATDNEGVTGYDVYANGELRTSVAGNVTTYTDTQPTGATVSYNVRAKDAAGNQSGNSDTVTRKGDTGDTQAPTAPAGLAFTEPSSGRIKLTWQASTDNVGVTAYDIYANQTLIKSVAGNLTTYTDTQPASLTVSYFVRAKDAAGNQSGDSNTVTRNGSSGPGSNLAVGKPVTASSVIQNFVAENAVDNSLTTYWEGAANSYPNTLTVKLGANADTGSVVLKLNPDSGWGTRTQRIQVLGREQSASGYTSLVDAKDYTFSPSSGNTVTIPLAARIADVQLKFSANSGATAGQLAEFQVIGVPAPNPDLEITALSAVPAAPVESDAVTLSATVHNKGTSASPATTVAFQLGGAEAGTANVGALAAGASATVTANIGSHSAGTYALGAVVDPDNSVIEQNDSDNSITGTPLVIKPVDSSDLVASGVGWSPSAPSAGQSVSFSVTVKNQGTVASGGGSHAVTLTLLDASGAPVKTLTGAYSGVIAAGASAPAVNLGDWTAANGTYTVKVVIADDSNELPVKRGNNTSTRPFFVGRGANMPYDTYEAEDGVTGGGAKVIGPNRTVGDLAGEASGRKAVTLDSTGSYVEFTTRAPTNTLVTRFSIPDAAGGGGIDSTLDVYVNGAFRKSVPLTSKYAWLYGAEAGPGNSPGSGAPRHVYDEANVLLGDTVPKGSTIRLQKDAANTSSYTVDFISLEQASVVPDPDPAAYTVPAGFAHQDVQNALDKVRMDTTGKLVGVYLPPGDYQTSSKFQVYGKPVKVVGAGPWFTRFHAPTGQENTDIGFRAENTANGSVFTGFAYFGNYTSRIDGPGKVFDFSNVADMTIDDIWAEHQVCLYWGANTDRVTIRNTRIRDTFADGVNMTNGSTDNHVVNNESRATGDDSFALFSAIDAGGADEKNNVYENLTSLLTWRAAGIAVYGGYDNTFRNIRIADTLVYAGITVSSLDFGYPMNGFGTGPTTFDGVTIERSGGHFWGAQTFPGIWLFSASKVFQGIRINNVDIISPTYSGVMFQTNYVGGQPQFPIKDTVLSNISVSGAHRSGDVYDAKSGFGLWANEMPEAGQGPAVGEVTFNGLRFADNAQDVRNTTSTFKININP</sequence>
<gene>
    <name evidence="7" type="ORF">GCM10010394_01100</name>
</gene>
<dbReference type="InterPro" id="IPR051941">
    <property type="entry name" value="BG_Antigen-Binding_Lectin"/>
</dbReference>
<dbReference type="InterPro" id="IPR055149">
    <property type="entry name" value="Agl_cat_D2"/>
</dbReference>
<dbReference type="InterPro" id="IPR008979">
    <property type="entry name" value="Galactose-bd-like_sf"/>
</dbReference>
<dbReference type="InterPro" id="IPR012334">
    <property type="entry name" value="Pectin_lyas_fold"/>
</dbReference>
<dbReference type="PANTHER" id="PTHR45713:SF6">
    <property type="entry name" value="F5_8 TYPE C DOMAIN-CONTAINING PROTEIN"/>
    <property type="match status" value="1"/>
</dbReference>
<evidence type="ECO:0000313" key="8">
    <source>
        <dbReference type="Proteomes" id="UP001500668"/>
    </source>
</evidence>
<name>A0ABN1EWK3_9ACTN</name>
<protein>
    <submittedName>
        <fullName evidence="7">Discoidin domain-containing protein</fullName>
    </submittedName>
</protein>
<dbReference type="Gene3D" id="2.60.40.10">
    <property type="entry name" value="Immunoglobulins"/>
    <property type="match status" value="4"/>
</dbReference>
<evidence type="ECO:0000256" key="1">
    <source>
        <dbReference type="ARBA" id="ARBA00023295"/>
    </source>
</evidence>
<proteinExistence type="predicted"/>
<dbReference type="Proteomes" id="UP001500668">
    <property type="component" value="Unassembled WGS sequence"/>
</dbReference>
<dbReference type="InterPro" id="IPR006626">
    <property type="entry name" value="PbH1"/>
</dbReference>